<name>A0A8H5Q5X0_9HYPO</name>
<proteinExistence type="predicted"/>
<dbReference type="Proteomes" id="UP000544095">
    <property type="component" value="Unassembled WGS sequence"/>
</dbReference>
<keyword evidence="3" id="KW-1185">Reference proteome</keyword>
<evidence type="ECO:0000313" key="2">
    <source>
        <dbReference type="EMBL" id="KAF5609189.1"/>
    </source>
</evidence>
<evidence type="ECO:0000313" key="3">
    <source>
        <dbReference type="Proteomes" id="UP000544095"/>
    </source>
</evidence>
<accession>A0A8H5Q5X0</accession>
<protein>
    <submittedName>
        <fullName evidence="2">PIF1</fullName>
    </submittedName>
</protein>
<evidence type="ECO:0000256" key="1">
    <source>
        <dbReference type="SAM" id="MobiDB-lite"/>
    </source>
</evidence>
<comment type="caution">
    <text evidence="2">The sequence shown here is derived from an EMBL/GenBank/DDBJ whole genome shotgun (WGS) entry which is preliminary data.</text>
</comment>
<feature type="region of interest" description="Disordered" evidence="1">
    <location>
        <begin position="84"/>
        <end position="111"/>
    </location>
</feature>
<reference evidence="2 3" key="1">
    <citation type="submission" date="2020-05" db="EMBL/GenBank/DDBJ databases">
        <title>Identification and distribution of gene clusters putatively required for synthesis of sphingolipid metabolism inhibitors in phylogenetically diverse species of the filamentous fungus Fusarium.</title>
        <authorList>
            <person name="Kim H.-S."/>
            <person name="Busman M."/>
            <person name="Brown D.W."/>
            <person name="Divon H."/>
            <person name="Uhlig S."/>
            <person name="Proctor R.H."/>
        </authorList>
    </citation>
    <scope>NUCLEOTIDE SEQUENCE [LARGE SCALE GENOMIC DNA]</scope>
    <source>
        <strain evidence="2 3">NRRL 25211</strain>
    </source>
</reference>
<organism evidence="2 3">
    <name type="scientific">Fusarium pseudoanthophilum</name>
    <dbReference type="NCBI Taxonomy" id="48495"/>
    <lineage>
        <taxon>Eukaryota</taxon>
        <taxon>Fungi</taxon>
        <taxon>Dikarya</taxon>
        <taxon>Ascomycota</taxon>
        <taxon>Pezizomycotina</taxon>
        <taxon>Sordariomycetes</taxon>
        <taxon>Hypocreomycetidae</taxon>
        <taxon>Hypocreales</taxon>
        <taxon>Nectriaceae</taxon>
        <taxon>Fusarium</taxon>
        <taxon>Fusarium fujikuroi species complex</taxon>
    </lineage>
</organism>
<dbReference type="EMBL" id="JAAOAR010000013">
    <property type="protein sequence ID" value="KAF5609189.1"/>
    <property type="molecule type" value="Genomic_DNA"/>
</dbReference>
<gene>
    <name evidence="2" type="ORF">FPANT_241</name>
</gene>
<feature type="region of interest" description="Disordered" evidence="1">
    <location>
        <begin position="157"/>
        <end position="178"/>
    </location>
</feature>
<dbReference type="AlphaFoldDB" id="A0A8H5Q5X0"/>
<sequence length="178" mass="20127">MVRPLIRNRWNLNIEATLACRKQRHRQVRIFVSEQKWKDYKPTEEEVIVMLGQGDDSAILVPVFFILVTSMPVILNENTHQGLKLKNSGSRTAHHDPRQGSPGPPDRRRYRAPFWPAVRNTAREKAMAASRRLAQTAVMRVGVCMYGLQGAREKVGSGGAEAARGQDHRHRWPVGAIS</sequence>